<organism evidence="8 9">
    <name type="scientific">Haladaptatus pallidirubidus</name>
    <dbReference type="NCBI Taxonomy" id="1008152"/>
    <lineage>
        <taxon>Archaea</taxon>
        <taxon>Methanobacteriati</taxon>
        <taxon>Methanobacteriota</taxon>
        <taxon>Stenosarchaea group</taxon>
        <taxon>Halobacteria</taxon>
        <taxon>Halobacteriales</taxon>
        <taxon>Haladaptataceae</taxon>
        <taxon>Haladaptatus</taxon>
    </lineage>
</organism>
<feature type="transmembrane region" description="Helical" evidence="6">
    <location>
        <begin position="134"/>
        <end position="157"/>
    </location>
</feature>
<reference evidence="8 9" key="1">
    <citation type="journal article" date="2019" name="Int. J. Syst. Evol. Microbiol.">
        <title>The Global Catalogue of Microorganisms (GCM) 10K type strain sequencing project: providing services to taxonomists for standard genome sequencing and annotation.</title>
        <authorList>
            <consortium name="The Broad Institute Genomics Platform"/>
            <consortium name="The Broad Institute Genome Sequencing Center for Infectious Disease"/>
            <person name="Wu L."/>
            <person name="Ma J."/>
        </authorList>
    </citation>
    <scope>NUCLEOTIDE SEQUENCE [LARGE SCALE GENOMIC DNA]</scope>
    <source>
        <strain evidence="8 9">JCM 17504</strain>
    </source>
</reference>
<keyword evidence="9" id="KW-1185">Reference proteome</keyword>
<dbReference type="InterPro" id="IPR001958">
    <property type="entry name" value="Tet-R_TetA/multi-R_MdtG-like"/>
</dbReference>
<gene>
    <name evidence="8" type="ORF">GCM10025751_34060</name>
</gene>
<feature type="transmembrane region" description="Helical" evidence="6">
    <location>
        <begin position="12"/>
        <end position="32"/>
    </location>
</feature>
<protein>
    <submittedName>
        <fullName evidence="8">Tetracycline resistance MFS efflux pump</fullName>
    </submittedName>
</protein>
<dbReference type="PANTHER" id="PTHR23504:SF15">
    <property type="entry name" value="MAJOR FACILITATOR SUPERFAMILY (MFS) PROFILE DOMAIN-CONTAINING PROTEIN"/>
    <property type="match status" value="1"/>
</dbReference>
<dbReference type="PRINTS" id="PR01035">
    <property type="entry name" value="TCRTETA"/>
</dbReference>
<evidence type="ECO:0000256" key="1">
    <source>
        <dbReference type="ARBA" id="ARBA00004141"/>
    </source>
</evidence>
<dbReference type="InterPro" id="IPR011701">
    <property type="entry name" value="MFS"/>
</dbReference>
<dbReference type="Proteomes" id="UP001501729">
    <property type="component" value="Unassembled WGS sequence"/>
</dbReference>
<evidence type="ECO:0000313" key="9">
    <source>
        <dbReference type="Proteomes" id="UP001501729"/>
    </source>
</evidence>
<evidence type="ECO:0000256" key="5">
    <source>
        <dbReference type="ARBA" id="ARBA00023136"/>
    </source>
</evidence>
<dbReference type="EMBL" id="BAABKX010000014">
    <property type="protein sequence ID" value="GAA5054922.1"/>
    <property type="molecule type" value="Genomic_DNA"/>
</dbReference>
<comment type="subcellular location">
    <subcellularLocation>
        <location evidence="1">Membrane</location>
        <topology evidence="1">Multi-pass membrane protein</topology>
    </subcellularLocation>
</comment>
<feature type="transmembrane region" description="Helical" evidence="6">
    <location>
        <begin position="270"/>
        <end position="288"/>
    </location>
</feature>
<dbReference type="InterPro" id="IPR020846">
    <property type="entry name" value="MFS_dom"/>
</dbReference>
<keyword evidence="4 6" id="KW-1133">Transmembrane helix</keyword>
<dbReference type="Pfam" id="PF07690">
    <property type="entry name" value="MFS_1"/>
    <property type="match status" value="1"/>
</dbReference>
<sequence>MAEGTGSNHALATVFAIVFVDLLGFGILIPIIPLYATQFGANELVVGLLLASYSITQFVFAPILGRLSDESGRRPILLLSLFGSVLAWTLFGLAESLAVLFLARLFAGAMGGNIATAQAYIADVTPPEDRAKGLGLIGAAFGLGFVFGPALGGLASSDAAIAFVRGLSPEMVPINRFSLPSFLAAGICALNLAVAFFVLPETRTKRSAEREPSGMLETPRLARLFDSLSDPALSGLVVSFFLLSLAFSGMESMFVLFTEQKYGYGTTMNGYVLAYVGVVIAIVQGGLIGRLTDRFGERTIALIGVSLELVTLAAIPFSPEIGRLFPTIGPLSGGLLALLFVLTPLAVGNGFANVSLNTLVSKSASADEQGGAFGLTQSGGSIARAVGPVAAGGLYAAVAYWVPFVLGGLLMVPICYILLTAVQVGRRTTPAD</sequence>
<dbReference type="AlphaFoldDB" id="A0AAV3UKD8"/>
<accession>A0AAV3UKD8</accession>
<feature type="transmembrane region" description="Helical" evidence="6">
    <location>
        <begin position="100"/>
        <end position="122"/>
    </location>
</feature>
<evidence type="ECO:0000256" key="3">
    <source>
        <dbReference type="ARBA" id="ARBA00022692"/>
    </source>
</evidence>
<name>A0AAV3UKD8_9EURY</name>
<evidence type="ECO:0000256" key="4">
    <source>
        <dbReference type="ARBA" id="ARBA00022989"/>
    </source>
</evidence>
<keyword evidence="5 6" id="KW-0472">Membrane</keyword>
<evidence type="ECO:0000256" key="2">
    <source>
        <dbReference type="ARBA" id="ARBA00022448"/>
    </source>
</evidence>
<evidence type="ECO:0000259" key="7">
    <source>
        <dbReference type="PROSITE" id="PS50850"/>
    </source>
</evidence>
<feature type="transmembrane region" description="Helical" evidence="6">
    <location>
        <begin position="394"/>
        <end position="419"/>
    </location>
</feature>
<dbReference type="PROSITE" id="PS50850">
    <property type="entry name" value="MFS"/>
    <property type="match status" value="1"/>
</dbReference>
<feature type="domain" description="Major facilitator superfamily (MFS) profile" evidence="7">
    <location>
        <begin position="10"/>
        <end position="425"/>
    </location>
</feature>
<evidence type="ECO:0000256" key="6">
    <source>
        <dbReference type="SAM" id="Phobius"/>
    </source>
</evidence>
<dbReference type="SUPFAM" id="SSF103473">
    <property type="entry name" value="MFS general substrate transporter"/>
    <property type="match status" value="1"/>
</dbReference>
<dbReference type="GO" id="GO:0016020">
    <property type="term" value="C:membrane"/>
    <property type="evidence" value="ECO:0007669"/>
    <property type="project" value="UniProtKB-SubCell"/>
</dbReference>
<feature type="transmembrane region" description="Helical" evidence="6">
    <location>
        <begin position="44"/>
        <end position="64"/>
    </location>
</feature>
<dbReference type="InterPro" id="IPR036259">
    <property type="entry name" value="MFS_trans_sf"/>
</dbReference>
<feature type="transmembrane region" description="Helical" evidence="6">
    <location>
        <begin position="76"/>
        <end position="94"/>
    </location>
</feature>
<feature type="transmembrane region" description="Helical" evidence="6">
    <location>
        <begin position="232"/>
        <end position="250"/>
    </location>
</feature>
<feature type="transmembrane region" description="Helical" evidence="6">
    <location>
        <begin position="177"/>
        <end position="199"/>
    </location>
</feature>
<dbReference type="GO" id="GO:0022857">
    <property type="term" value="F:transmembrane transporter activity"/>
    <property type="evidence" value="ECO:0007669"/>
    <property type="project" value="InterPro"/>
</dbReference>
<proteinExistence type="predicted"/>
<keyword evidence="2" id="KW-0813">Transport</keyword>
<keyword evidence="3 6" id="KW-0812">Transmembrane</keyword>
<dbReference type="Gene3D" id="1.20.1250.20">
    <property type="entry name" value="MFS general substrate transporter like domains"/>
    <property type="match status" value="1"/>
</dbReference>
<dbReference type="PANTHER" id="PTHR23504">
    <property type="entry name" value="MAJOR FACILITATOR SUPERFAMILY DOMAIN-CONTAINING PROTEIN 10"/>
    <property type="match status" value="1"/>
</dbReference>
<comment type="caution">
    <text evidence="8">The sequence shown here is derived from an EMBL/GenBank/DDBJ whole genome shotgun (WGS) entry which is preliminary data.</text>
</comment>
<feature type="transmembrane region" description="Helical" evidence="6">
    <location>
        <begin position="331"/>
        <end position="352"/>
    </location>
</feature>
<dbReference type="GeneID" id="68613380"/>
<feature type="transmembrane region" description="Helical" evidence="6">
    <location>
        <begin position="300"/>
        <end position="319"/>
    </location>
</feature>
<dbReference type="RefSeq" id="WP_227773197.1">
    <property type="nucleotide sequence ID" value="NZ_BAABKX010000014.1"/>
</dbReference>
<evidence type="ECO:0000313" key="8">
    <source>
        <dbReference type="EMBL" id="GAA5054922.1"/>
    </source>
</evidence>